<gene>
    <name evidence="4" type="ORF">SAMN05192585_14710</name>
</gene>
<sequence>MNEAKTVLITGASSGIGKELAGCFAQQGYRVVMVSANAPKLEHAAEAIRAKTRAEVLAVPVDLSQPRAAEELYRDIRQRGLQVDVLVNNAGIGQCGAFVLEEAWREMIAINITSLTELMRLFAHDMAQAGQGRILNVASTGAYQPGPYIAVYYATKAYVLSLTQAVRRELKGSGVTVSALCPGATATEFSRRAGKSDIKGAMSAQKVAQAAFKGLMRGRAVIIPGGWNKAAVVMSKVLPSCISAAIVERIQNKQIESFRQTPKK</sequence>
<dbReference type="AlphaFoldDB" id="A0A1H0G3U6"/>
<dbReference type="Proteomes" id="UP000199182">
    <property type="component" value="Unassembled WGS sequence"/>
</dbReference>
<comment type="similarity">
    <text evidence="1 3">Belongs to the short-chain dehydrogenases/reductases (SDR) family.</text>
</comment>
<dbReference type="PRINTS" id="PR00081">
    <property type="entry name" value="GDHRDH"/>
</dbReference>
<dbReference type="OrthoDB" id="9808814at2"/>
<keyword evidence="5" id="KW-1185">Reference proteome</keyword>
<dbReference type="Gene3D" id="3.40.50.720">
    <property type="entry name" value="NAD(P)-binding Rossmann-like Domain"/>
    <property type="match status" value="1"/>
</dbReference>
<dbReference type="CDD" id="cd05233">
    <property type="entry name" value="SDR_c"/>
    <property type="match status" value="1"/>
</dbReference>
<keyword evidence="2" id="KW-0560">Oxidoreductase</keyword>
<dbReference type="Pfam" id="PF00106">
    <property type="entry name" value="adh_short"/>
    <property type="match status" value="1"/>
</dbReference>
<name>A0A1H0G3U6_9FIRM</name>
<dbReference type="EMBL" id="FNID01000047">
    <property type="protein sequence ID" value="SDO01532.1"/>
    <property type="molecule type" value="Genomic_DNA"/>
</dbReference>
<dbReference type="PIRSF" id="PIRSF000126">
    <property type="entry name" value="11-beta-HSD1"/>
    <property type="match status" value="1"/>
</dbReference>
<dbReference type="GO" id="GO:0016020">
    <property type="term" value="C:membrane"/>
    <property type="evidence" value="ECO:0007669"/>
    <property type="project" value="TreeGrafter"/>
</dbReference>
<dbReference type="GO" id="GO:0016491">
    <property type="term" value="F:oxidoreductase activity"/>
    <property type="evidence" value="ECO:0007669"/>
    <property type="project" value="UniProtKB-KW"/>
</dbReference>
<dbReference type="PANTHER" id="PTHR44196:SF2">
    <property type="entry name" value="SHORT-CHAIN DEHYDROGENASE-RELATED"/>
    <property type="match status" value="1"/>
</dbReference>
<evidence type="ECO:0008006" key="6">
    <source>
        <dbReference type="Google" id="ProtNLM"/>
    </source>
</evidence>
<evidence type="ECO:0000313" key="5">
    <source>
        <dbReference type="Proteomes" id="UP000199182"/>
    </source>
</evidence>
<evidence type="ECO:0000313" key="4">
    <source>
        <dbReference type="EMBL" id="SDO01532.1"/>
    </source>
</evidence>
<evidence type="ECO:0000256" key="3">
    <source>
        <dbReference type="RuleBase" id="RU000363"/>
    </source>
</evidence>
<evidence type="ECO:0000256" key="2">
    <source>
        <dbReference type="ARBA" id="ARBA00023002"/>
    </source>
</evidence>
<reference evidence="4 5" key="1">
    <citation type="submission" date="2016-10" db="EMBL/GenBank/DDBJ databases">
        <authorList>
            <person name="de Groot N.N."/>
        </authorList>
    </citation>
    <scope>NUCLEOTIDE SEQUENCE [LARGE SCALE GENOMIC DNA]</scope>
    <source>
        <strain evidence="4 5">CGMCC 1.5012</strain>
    </source>
</reference>
<dbReference type="InterPro" id="IPR036291">
    <property type="entry name" value="NAD(P)-bd_dom_sf"/>
</dbReference>
<dbReference type="PANTHER" id="PTHR44196">
    <property type="entry name" value="DEHYDROGENASE/REDUCTASE SDR FAMILY MEMBER 7B"/>
    <property type="match status" value="1"/>
</dbReference>
<organism evidence="4 5">
    <name type="scientific">Acetanaerobacterium elongatum</name>
    <dbReference type="NCBI Taxonomy" id="258515"/>
    <lineage>
        <taxon>Bacteria</taxon>
        <taxon>Bacillati</taxon>
        <taxon>Bacillota</taxon>
        <taxon>Clostridia</taxon>
        <taxon>Eubacteriales</taxon>
        <taxon>Oscillospiraceae</taxon>
        <taxon>Acetanaerobacterium</taxon>
    </lineage>
</organism>
<dbReference type="PRINTS" id="PR00080">
    <property type="entry name" value="SDRFAMILY"/>
</dbReference>
<dbReference type="STRING" id="258515.SAMN05192585_14710"/>
<dbReference type="InterPro" id="IPR002347">
    <property type="entry name" value="SDR_fam"/>
</dbReference>
<evidence type="ECO:0000256" key="1">
    <source>
        <dbReference type="ARBA" id="ARBA00006484"/>
    </source>
</evidence>
<dbReference type="RefSeq" id="WP_092643183.1">
    <property type="nucleotide sequence ID" value="NZ_FNID01000047.1"/>
</dbReference>
<accession>A0A1H0G3U6</accession>
<proteinExistence type="inferred from homology"/>
<dbReference type="SUPFAM" id="SSF51735">
    <property type="entry name" value="NAD(P)-binding Rossmann-fold domains"/>
    <property type="match status" value="1"/>
</dbReference>
<protein>
    <recommendedName>
        <fullName evidence="6">Short-chain dehydrogenase</fullName>
    </recommendedName>
</protein>